<evidence type="ECO:0000256" key="1">
    <source>
        <dbReference type="SAM" id="Coils"/>
    </source>
</evidence>
<organism evidence="3 4">
    <name type="scientific">Helicocarpus griseus UAMH5409</name>
    <dbReference type="NCBI Taxonomy" id="1447875"/>
    <lineage>
        <taxon>Eukaryota</taxon>
        <taxon>Fungi</taxon>
        <taxon>Dikarya</taxon>
        <taxon>Ascomycota</taxon>
        <taxon>Pezizomycotina</taxon>
        <taxon>Eurotiomycetes</taxon>
        <taxon>Eurotiomycetidae</taxon>
        <taxon>Onygenales</taxon>
        <taxon>Ajellomycetaceae</taxon>
        <taxon>Helicocarpus</taxon>
    </lineage>
</organism>
<gene>
    <name evidence="3" type="ORF">AJ79_06603</name>
</gene>
<feature type="compositionally biased region" description="Basic and acidic residues" evidence="2">
    <location>
        <begin position="233"/>
        <end position="242"/>
    </location>
</feature>
<proteinExistence type="predicted"/>
<dbReference type="AlphaFoldDB" id="A0A2B7XB57"/>
<dbReference type="STRING" id="1447875.A0A2B7XB57"/>
<feature type="compositionally biased region" description="Low complexity" evidence="2">
    <location>
        <begin position="63"/>
        <end position="101"/>
    </location>
</feature>
<feature type="coiled-coil region" evidence="1">
    <location>
        <begin position="107"/>
        <end position="134"/>
    </location>
</feature>
<keyword evidence="4" id="KW-1185">Reference proteome</keyword>
<name>A0A2B7XB57_9EURO</name>
<evidence type="ECO:0000256" key="2">
    <source>
        <dbReference type="SAM" id="MobiDB-lite"/>
    </source>
</evidence>
<sequence length="277" mass="30353">MSYQAAKRRRIDQAASTLSKPFKSPLRKPAPTTSADNGGNLSTPNKQETSLKTSHSNPNPVLSHTTTTTSSTNSPRTPSALKRSTNPSSRQSTTPSSLSSPSAPPELLALQKQHTALTSRLAALRAELDTINQALKVEKSGQDAELEVLIRKWKTASREAAEELFVGAEERVKRMGGVKGWREGMRKAEERRARWDEEEMVANAVNGGEGEDGEEIEGLRAEEVDVDVDVDADVAKEKKEGDGDGDEDESFTMDMMLKSLNIELDLIGFDKDTQQWV</sequence>
<feature type="region of interest" description="Disordered" evidence="2">
    <location>
        <begin position="1"/>
        <end position="106"/>
    </location>
</feature>
<dbReference type="OrthoDB" id="27934at2759"/>
<evidence type="ECO:0000313" key="3">
    <source>
        <dbReference type="EMBL" id="PGH06215.1"/>
    </source>
</evidence>
<dbReference type="Proteomes" id="UP000223968">
    <property type="component" value="Unassembled WGS sequence"/>
</dbReference>
<evidence type="ECO:0000313" key="4">
    <source>
        <dbReference type="Proteomes" id="UP000223968"/>
    </source>
</evidence>
<feature type="compositionally biased region" description="Basic residues" evidence="2">
    <location>
        <begin position="1"/>
        <end position="10"/>
    </location>
</feature>
<keyword evidence="1" id="KW-0175">Coiled coil</keyword>
<dbReference type="PANTHER" id="PTHR28527:SF1">
    <property type="entry name" value="SWI5-DEPENDENT RECOMBINATION DNA REPAIR PROTEIN 1"/>
    <property type="match status" value="1"/>
</dbReference>
<protein>
    <recommendedName>
        <fullName evidence="5">DNA repair protein Dds20/Mei5</fullName>
    </recommendedName>
</protein>
<feature type="region of interest" description="Disordered" evidence="2">
    <location>
        <begin position="200"/>
        <end position="250"/>
    </location>
</feature>
<comment type="caution">
    <text evidence="3">The sequence shown here is derived from an EMBL/GenBank/DDBJ whole genome shotgun (WGS) entry which is preliminary data.</text>
</comment>
<evidence type="ECO:0008006" key="5">
    <source>
        <dbReference type="Google" id="ProtNLM"/>
    </source>
</evidence>
<dbReference type="Gene3D" id="6.10.140.1020">
    <property type="match status" value="1"/>
</dbReference>
<dbReference type="EMBL" id="PDNB01000119">
    <property type="protein sequence ID" value="PGH06215.1"/>
    <property type="molecule type" value="Genomic_DNA"/>
</dbReference>
<dbReference type="GO" id="GO:0006310">
    <property type="term" value="P:DNA recombination"/>
    <property type="evidence" value="ECO:0007669"/>
    <property type="project" value="TreeGrafter"/>
</dbReference>
<reference evidence="3 4" key="1">
    <citation type="submission" date="2017-10" db="EMBL/GenBank/DDBJ databases">
        <title>Comparative genomics in systemic dimorphic fungi from Ajellomycetaceae.</title>
        <authorList>
            <person name="Munoz J.F."/>
            <person name="Mcewen J.G."/>
            <person name="Clay O.K."/>
            <person name="Cuomo C.A."/>
        </authorList>
    </citation>
    <scope>NUCLEOTIDE SEQUENCE [LARGE SCALE GENOMIC DNA]</scope>
    <source>
        <strain evidence="3 4">UAMH5409</strain>
    </source>
</reference>
<feature type="compositionally biased region" description="Polar residues" evidence="2">
    <location>
        <begin position="31"/>
        <end position="62"/>
    </location>
</feature>
<accession>A0A2B7XB57</accession>
<dbReference type="PANTHER" id="PTHR28527">
    <property type="entry name" value="MATING-TYPE SWITCHING PROTEIN SWI2-RELATED"/>
    <property type="match status" value="1"/>
</dbReference>